<dbReference type="KEGG" id="tpep:A0127_05660"/>
<reference evidence="2" key="1">
    <citation type="submission" date="2016-03" db="EMBL/GenBank/DDBJ databases">
        <authorList>
            <person name="Oger P.M."/>
        </authorList>
    </citation>
    <scope>NUCLEOTIDE SEQUENCE [LARGE SCALE GENOMIC DNA]</scope>
    <source>
        <strain evidence="2">OG-1</strain>
    </source>
</reference>
<protein>
    <recommendedName>
        <fullName evidence="3">PIN domain-containing protein</fullName>
    </recommendedName>
</protein>
<dbReference type="RefSeq" id="WP_062389052.1">
    <property type="nucleotide sequence ID" value="NZ_CP014750.1"/>
</dbReference>
<sequence length="193" mass="22366">MKSREAVVGDSSFYIAFLSEDEIHDEGFLASLLKRYNFFMGKVVYNEISRKNSESLKRIKLENLVELVDEYDYSALLSIIGDKVFEKGEYESVAIAYTKYIEGSLHSLIMDDRKARKWVEQNFSELKRFLRYSLRFLVNAYKVDRKITKDEVLHILSKVIASIEKGGRPFNLGKTGITLVEQLRKEVEQSGEN</sequence>
<name>A0A142CV88_9EURY</name>
<dbReference type="EMBL" id="CP014750">
    <property type="protein sequence ID" value="AMQ18690.1"/>
    <property type="molecule type" value="Genomic_DNA"/>
</dbReference>
<organism evidence="1 2">
    <name type="scientific">Thermococcus peptonophilus</name>
    <dbReference type="NCBI Taxonomy" id="53952"/>
    <lineage>
        <taxon>Archaea</taxon>
        <taxon>Methanobacteriati</taxon>
        <taxon>Methanobacteriota</taxon>
        <taxon>Thermococci</taxon>
        <taxon>Thermococcales</taxon>
        <taxon>Thermococcaceae</taxon>
        <taxon>Thermococcus</taxon>
    </lineage>
</organism>
<dbReference type="AlphaFoldDB" id="A0A142CV88"/>
<evidence type="ECO:0008006" key="3">
    <source>
        <dbReference type="Google" id="ProtNLM"/>
    </source>
</evidence>
<dbReference type="Proteomes" id="UP000073604">
    <property type="component" value="Chromosome"/>
</dbReference>
<accession>A0A142CV88</accession>
<keyword evidence="2" id="KW-1185">Reference proteome</keyword>
<evidence type="ECO:0000313" key="2">
    <source>
        <dbReference type="Proteomes" id="UP000073604"/>
    </source>
</evidence>
<evidence type="ECO:0000313" key="1">
    <source>
        <dbReference type="EMBL" id="AMQ18690.1"/>
    </source>
</evidence>
<dbReference type="STRING" id="53952.A0127_05660"/>
<dbReference type="GeneID" id="27140013"/>
<dbReference type="OrthoDB" id="92465at2157"/>
<proteinExistence type="predicted"/>
<gene>
    <name evidence="1" type="ORF">A0127_05660</name>
</gene>